<evidence type="ECO:0000313" key="5">
    <source>
        <dbReference type="Proteomes" id="UP001266357"/>
    </source>
</evidence>
<dbReference type="Pfam" id="PF00072">
    <property type="entry name" value="Response_reg"/>
    <property type="match status" value="1"/>
</dbReference>
<dbReference type="Gene3D" id="3.40.50.2300">
    <property type="match status" value="1"/>
</dbReference>
<organism evidence="4 5">
    <name type="scientific">Thalassotalea castellviae</name>
    <dbReference type="NCBI Taxonomy" id="3075612"/>
    <lineage>
        <taxon>Bacteria</taxon>
        <taxon>Pseudomonadati</taxon>
        <taxon>Pseudomonadota</taxon>
        <taxon>Gammaproteobacteria</taxon>
        <taxon>Alteromonadales</taxon>
        <taxon>Colwelliaceae</taxon>
        <taxon>Thalassotalea</taxon>
    </lineage>
</organism>
<protein>
    <submittedName>
        <fullName evidence="4">ANTAR domain-containing protein</fullName>
    </submittedName>
</protein>
<feature type="domain" description="ANTAR" evidence="3">
    <location>
        <begin position="140"/>
        <end position="201"/>
    </location>
</feature>
<feature type="domain" description="Response regulatory" evidence="2">
    <location>
        <begin position="20"/>
        <end position="134"/>
    </location>
</feature>
<dbReference type="Proteomes" id="UP001266357">
    <property type="component" value="Unassembled WGS sequence"/>
</dbReference>
<dbReference type="Gene3D" id="1.10.10.10">
    <property type="entry name" value="Winged helix-like DNA-binding domain superfamily/Winged helix DNA-binding domain"/>
    <property type="match status" value="1"/>
</dbReference>
<evidence type="ECO:0000313" key="4">
    <source>
        <dbReference type="EMBL" id="MDT0602681.1"/>
    </source>
</evidence>
<proteinExistence type="predicted"/>
<dbReference type="RefSeq" id="WP_311577349.1">
    <property type="nucleotide sequence ID" value="NZ_JAVRIF010000001.1"/>
</dbReference>
<keyword evidence="5" id="KW-1185">Reference proteome</keyword>
<dbReference type="InterPro" id="IPR036388">
    <property type="entry name" value="WH-like_DNA-bd_sf"/>
</dbReference>
<comment type="caution">
    <text evidence="1">Lacks conserved residue(s) required for the propagation of feature annotation.</text>
</comment>
<comment type="caution">
    <text evidence="4">The sequence shown here is derived from an EMBL/GenBank/DDBJ whole genome shotgun (WGS) entry which is preliminary data.</text>
</comment>
<gene>
    <name evidence="4" type="ORF">RM573_03680</name>
</gene>
<dbReference type="SMART" id="SM01012">
    <property type="entry name" value="ANTAR"/>
    <property type="match status" value="1"/>
</dbReference>
<accession>A0ABU2ZXM2</accession>
<dbReference type="PROSITE" id="PS50110">
    <property type="entry name" value="RESPONSE_REGULATORY"/>
    <property type="match status" value="1"/>
</dbReference>
<dbReference type="SUPFAM" id="SSF52172">
    <property type="entry name" value="CheY-like"/>
    <property type="match status" value="1"/>
</dbReference>
<sequence length="212" mass="23784">MKQTLKNKILPIEFAKKSITVMLIEKHPSNHSVLKKALIDFGYHVIKHISASDNILELIDTCSPEVLILVTDSPSDKVLKNLAEVNKLHPLPIVIFSENDSPNVIQQAIKSGVSAYVVNEILPQRIQSIISVANERFKAEQSLRNELKQAKVQLESKKYIDRAKNLLMEQKRMSANEAHKTLRKMALDQSCSIAIVAKNIIDVCQLLSPARS</sequence>
<evidence type="ECO:0000259" key="2">
    <source>
        <dbReference type="PROSITE" id="PS50110"/>
    </source>
</evidence>
<dbReference type="InterPro" id="IPR011006">
    <property type="entry name" value="CheY-like_superfamily"/>
</dbReference>
<dbReference type="Pfam" id="PF03861">
    <property type="entry name" value="ANTAR"/>
    <property type="match status" value="1"/>
</dbReference>
<dbReference type="InterPro" id="IPR005561">
    <property type="entry name" value="ANTAR"/>
</dbReference>
<evidence type="ECO:0000256" key="1">
    <source>
        <dbReference type="PROSITE-ProRule" id="PRU00169"/>
    </source>
</evidence>
<evidence type="ECO:0000259" key="3">
    <source>
        <dbReference type="PROSITE" id="PS50921"/>
    </source>
</evidence>
<dbReference type="InterPro" id="IPR001789">
    <property type="entry name" value="Sig_transdc_resp-reg_receiver"/>
</dbReference>
<dbReference type="EMBL" id="JAVRIF010000001">
    <property type="protein sequence ID" value="MDT0602681.1"/>
    <property type="molecule type" value="Genomic_DNA"/>
</dbReference>
<dbReference type="InterPro" id="IPR008327">
    <property type="entry name" value="Sig_transdc_resp-reg_antiterm"/>
</dbReference>
<dbReference type="PROSITE" id="PS50921">
    <property type="entry name" value="ANTAR"/>
    <property type="match status" value="1"/>
</dbReference>
<reference evidence="4 5" key="1">
    <citation type="submission" date="2023-09" db="EMBL/GenBank/DDBJ databases">
        <authorList>
            <person name="Rey-Velasco X."/>
        </authorList>
    </citation>
    <scope>NUCLEOTIDE SEQUENCE [LARGE SCALE GENOMIC DNA]</scope>
    <source>
        <strain evidence="4 5">W431</strain>
    </source>
</reference>
<name>A0ABU2ZXM2_9GAMM</name>
<dbReference type="PIRSF" id="PIRSF036382">
    <property type="entry name" value="RR_antiterm"/>
    <property type="match status" value="1"/>
</dbReference>